<keyword evidence="2" id="KW-0812">Transmembrane</keyword>
<dbReference type="GO" id="GO:0061564">
    <property type="term" value="P:axon development"/>
    <property type="evidence" value="ECO:0007669"/>
    <property type="project" value="TreeGrafter"/>
</dbReference>
<evidence type="ECO:0000256" key="1">
    <source>
        <dbReference type="SAM" id="MobiDB-lite"/>
    </source>
</evidence>
<reference evidence="6" key="1">
    <citation type="submission" date="2010-08" db="EMBL/GenBank/DDBJ databases">
        <authorList>
            <consortium name="Caenorhabditis japonica Sequencing Consortium"/>
            <person name="Wilson R.K."/>
        </authorList>
    </citation>
    <scope>NUCLEOTIDE SEQUENCE [LARGE SCALE GENOMIC DNA]</scope>
    <source>
        <strain evidence="6">DF5081</strain>
    </source>
</reference>
<dbReference type="PANTHER" id="PTHR19290">
    <property type="entry name" value="BASIC HELIX-LOOP-HELIX PROTEIN NEUROGENIN-RELATED"/>
    <property type="match status" value="1"/>
</dbReference>
<feature type="transmembrane region" description="Helical" evidence="2">
    <location>
        <begin position="478"/>
        <end position="498"/>
    </location>
</feature>
<dbReference type="EnsemblMetazoa" id="CJA06811a.1">
    <property type="protein sequence ID" value="CJA06811a.1"/>
    <property type="gene ID" value="WBGene00126015"/>
</dbReference>
<dbReference type="Pfam" id="PF00010">
    <property type="entry name" value="HLH"/>
    <property type="match status" value="1"/>
</dbReference>
<dbReference type="CDD" id="cd11468">
    <property type="entry name" value="bHLH_TS_bHLHe22_like"/>
    <property type="match status" value="1"/>
</dbReference>
<accession>A0A8R1HN77</accession>
<keyword evidence="2" id="KW-1133">Transmembrane helix</keyword>
<dbReference type="PANTHER" id="PTHR19290:SF104">
    <property type="entry name" value="GH17679P"/>
    <property type="match status" value="1"/>
</dbReference>
<feature type="domain" description="BHLH" evidence="4">
    <location>
        <begin position="496"/>
        <end position="550"/>
    </location>
</feature>
<keyword evidence="6" id="KW-1185">Reference proteome</keyword>
<feature type="signal peptide" evidence="3">
    <location>
        <begin position="1"/>
        <end position="24"/>
    </location>
</feature>
<dbReference type="GO" id="GO:0046983">
    <property type="term" value="F:protein dimerization activity"/>
    <property type="evidence" value="ECO:0007669"/>
    <property type="project" value="InterPro"/>
</dbReference>
<keyword evidence="2" id="KW-0472">Membrane</keyword>
<dbReference type="PROSITE" id="PS50888">
    <property type="entry name" value="BHLH"/>
    <property type="match status" value="1"/>
</dbReference>
<dbReference type="InterPro" id="IPR036638">
    <property type="entry name" value="HLH_DNA-bd_sf"/>
</dbReference>
<dbReference type="AlphaFoldDB" id="A0A8R1HN77"/>
<reference evidence="5" key="2">
    <citation type="submission" date="2022-06" db="UniProtKB">
        <authorList>
            <consortium name="EnsemblMetazoa"/>
        </authorList>
    </citation>
    <scope>IDENTIFICATION</scope>
    <source>
        <strain evidence="5">DF5081</strain>
    </source>
</reference>
<dbReference type="Proteomes" id="UP000005237">
    <property type="component" value="Unassembled WGS sequence"/>
</dbReference>
<evidence type="ECO:0000313" key="6">
    <source>
        <dbReference type="Proteomes" id="UP000005237"/>
    </source>
</evidence>
<feature type="transmembrane region" description="Helical" evidence="2">
    <location>
        <begin position="95"/>
        <end position="119"/>
    </location>
</feature>
<dbReference type="GO" id="GO:0005634">
    <property type="term" value="C:nucleus"/>
    <property type="evidence" value="ECO:0007669"/>
    <property type="project" value="TreeGrafter"/>
</dbReference>
<evidence type="ECO:0000256" key="2">
    <source>
        <dbReference type="SAM" id="Phobius"/>
    </source>
</evidence>
<dbReference type="SMART" id="SM00353">
    <property type="entry name" value="HLH"/>
    <property type="match status" value="2"/>
</dbReference>
<feature type="chain" id="PRO_5035826005" evidence="3">
    <location>
        <begin position="25"/>
        <end position="583"/>
    </location>
</feature>
<dbReference type="GO" id="GO:0070888">
    <property type="term" value="F:E-box binding"/>
    <property type="evidence" value="ECO:0007669"/>
    <property type="project" value="TreeGrafter"/>
</dbReference>
<evidence type="ECO:0000259" key="4">
    <source>
        <dbReference type="PROSITE" id="PS50888"/>
    </source>
</evidence>
<dbReference type="InterPro" id="IPR011598">
    <property type="entry name" value="bHLH_dom"/>
</dbReference>
<evidence type="ECO:0000256" key="3">
    <source>
        <dbReference type="SAM" id="SignalP"/>
    </source>
</evidence>
<organism evidence="5 6">
    <name type="scientific">Caenorhabditis japonica</name>
    <dbReference type="NCBI Taxonomy" id="281687"/>
    <lineage>
        <taxon>Eukaryota</taxon>
        <taxon>Metazoa</taxon>
        <taxon>Ecdysozoa</taxon>
        <taxon>Nematoda</taxon>
        <taxon>Chromadorea</taxon>
        <taxon>Rhabditida</taxon>
        <taxon>Rhabditina</taxon>
        <taxon>Rhabditomorpha</taxon>
        <taxon>Rhabditoidea</taxon>
        <taxon>Rhabditidae</taxon>
        <taxon>Peloderinae</taxon>
        <taxon>Caenorhabditis</taxon>
    </lineage>
</organism>
<keyword evidence="3" id="KW-0732">Signal</keyword>
<dbReference type="Gene3D" id="4.10.280.10">
    <property type="entry name" value="Helix-loop-helix DNA-binding domain"/>
    <property type="match status" value="1"/>
</dbReference>
<dbReference type="InterPro" id="IPR050359">
    <property type="entry name" value="bHLH_transcription_factors"/>
</dbReference>
<dbReference type="SUPFAM" id="SSF47459">
    <property type="entry name" value="HLH, helix-loop-helix DNA-binding domain"/>
    <property type="match status" value="1"/>
</dbReference>
<proteinExistence type="predicted"/>
<evidence type="ECO:0000313" key="5">
    <source>
        <dbReference type="EnsemblMetazoa" id="CJA06811a.1"/>
    </source>
</evidence>
<name>A0A8R1HN77_CAEJA</name>
<protein>
    <submittedName>
        <fullName evidence="5">BHLH domain-containing protein</fullName>
    </submittedName>
</protein>
<dbReference type="GO" id="GO:0000981">
    <property type="term" value="F:DNA-binding transcription factor activity, RNA polymerase II-specific"/>
    <property type="evidence" value="ECO:0007669"/>
    <property type="project" value="TreeGrafter"/>
</dbReference>
<dbReference type="GO" id="GO:0007423">
    <property type="term" value="P:sensory organ development"/>
    <property type="evidence" value="ECO:0007669"/>
    <property type="project" value="TreeGrafter"/>
</dbReference>
<dbReference type="GO" id="GO:0045944">
    <property type="term" value="P:positive regulation of transcription by RNA polymerase II"/>
    <property type="evidence" value="ECO:0007669"/>
    <property type="project" value="TreeGrafter"/>
</dbReference>
<feature type="compositionally biased region" description="Basic and acidic residues" evidence="1">
    <location>
        <begin position="180"/>
        <end position="189"/>
    </location>
</feature>
<sequence length="583" mass="65132">MLHNGKKFCNRRVLLLLLLPQVRAQLEPIHLGGPAAALIADFHLKHTHTHASRCIYQTQHISRILDGNFGKRTKLRSLPRTEQLRAFRFVSFPSALLFSALFCFRGAVGWLFVVVVVVVEQLVREATQRNSTKLTHPQPSFANIFQLLFTSSKMKNSTARSPRDVISHVSPKSRKIRKSNSAERREKEKVTNRLRQLVAADEDADQYQLVLATIAHIRELQAQLNGKENSLPAGFEHYFSTSTSEPDNCCLPTSRSLDSSASPLSSTNCHDHQAMSPAPSCMSTPSALFICSFFLLITTTPLHSIPFHPDQIICEKRAYANRSGCFCLPPADVACAPGVRQTVHQLLESSRAEPDVLQTGLPACLLALAIPANRLLQRGCGYQKYVHGGKGKSSLDSLFLETPTTKKAKKAMPAAGIEPASPRPQRGVLTTILSRPRENVLHGVYKDGECRKGGRGDERKLAVWLRKDGGRRYYEKKWFYPDFWVIFLVFFCVLNRFFTREHAISACRMHDLNEALDDLRAVIPYAHGGSVRKLSKIATLLLAKNHIIMQAKAIEELSVLVSQLKMKKTEDPSTKSSDDSTDS</sequence>
<feature type="region of interest" description="Disordered" evidence="1">
    <location>
        <begin position="155"/>
        <end position="189"/>
    </location>
</feature>